<protein>
    <recommendedName>
        <fullName evidence="4">ABC transporter ATPase</fullName>
    </recommendedName>
</protein>
<feature type="transmembrane region" description="Helical" evidence="1">
    <location>
        <begin position="97"/>
        <end position="121"/>
    </location>
</feature>
<gene>
    <name evidence="2" type="ORF">CQU01_22480</name>
</gene>
<feature type="transmembrane region" description="Helical" evidence="1">
    <location>
        <begin position="181"/>
        <end position="201"/>
    </location>
</feature>
<reference evidence="2 3" key="1">
    <citation type="submission" date="2019-07" db="EMBL/GenBank/DDBJ databases">
        <title>Whole genome shotgun sequence of Cerasibacillus quisquiliarum NBRC 102429.</title>
        <authorList>
            <person name="Hosoyama A."/>
            <person name="Uohara A."/>
            <person name="Ohji S."/>
            <person name="Ichikawa N."/>
        </authorList>
    </citation>
    <scope>NUCLEOTIDE SEQUENCE [LARGE SCALE GENOMIC DNA]</scope>
    <source>
        <strain evidence="2 3">NBRC 102429</strain>
    </source>
</reference>
<dbReference type="Proteomes" id="UP000321491">
    <property type="component" value="Unassembled WGS sequence"/>
</dbReference>
<feature type="transmembrane region" description="Helical" evidence="1">
    <location>
        <begin position="133"/>
        <end position="160"/>
    </location>
</feature>
<keyword evidence="1" id="KW-1133">Transmembrane helix</keyword>
<evidence type="ECO:0008006" key="4">
    <source>
        <dbReference type="Google" id="ProtNLM"/>
    </source>
</evidence>
<sequence length="266" mass="30719">MLLKQLNKLDERDFAVLRGPLESGRQSPKSIAGTLVMSTFSLALFVYLMYLMTTSNTNFPYKDLVFYIYSVVTILLIIGALFYSIPAIYKRGQKMQYFMMVLVSQFIFGLFFFLTTLLLLGMNRYFLFDESSLIMIAIMLLAGGFILFVFTWIRFIILLRRGEYRTGSKKGRLRNKFEGKTIVPTAIIVGTSLSLLVQSVFNNMFIFEGNVIMLVIGSPLLFFTMLFILPEQLVILYCKYRFESFNFDKDGQLIPMINEVDEVNEI</sequence>
<dbReference type="RefSeq" id="WP_146938383.1">
    <property type="nucleotide sequence ID" value="NZ_BJXW01000026.1"/>
</dbReference>
<feature type="transmembrane region" description="Helical" evidence="1">
    <location>
        <begin position="64"/>
        <end position="85"/>
    </location>
</feature>
<keyword evidence="1" id="KW-0472">Membrane</keyword>
<dbReference type="AlphaFoldDB" id="A0A511UZE3"/>
<evidence type="ECO:0000313" key="2">
    <source>
        <dbReference type="EMBL" id="GEN32010.1"/>
    </source>
</evidence>
<keyword evidence="3" id="KW-1185">Reference proteome</keyword>
<evidence type="ECO:0000256" key="1">
    <source>
        <dbReference type="SAM" id="Phobius"/>
    </source>
</evidence>
<dbReference type="EMBL" id="BJXW01000026">
    <property type="protein sequence ID" value="GEN32010.1"/>
    <property type="molecule type" value="Genomic_DNA"/>
</dbReference>
<accession>A0A511UZE3</accession>
<evidence type="ECO:0000313" key="3">
    <source>
        <dbReference type="Proteomes" id="UP000321491"/>
    </source>
</evidence>
<dbReference type="OrthoDB" id="2435178at2"/>
<feature type="transmembrane region" description="Helical" evidence="1">
    <location>
        <begin position="31"/>
        <end position="52"/>
    </location>
</feature>
<name>A0A511UZE3_9BACI</name>
<feature type="transmembrane region" description="Helical" evidence="1">
    <location>
        <begin position="207"/>
        <end position="229"/>
    </location>
</feature>
<keyword evidence="1" id="KW-0812">Transmembrane</keyword>
<organism evidence="2 3">
    <name type="scientific">Cerasibacillus quisquiliarum</name>
    <dbReference type="NCBI Taxonomy" id="227865"/>
    <lineage>
        <taxon>Bacteria</taxon>
        <taxon>Bacillati</taxon>
        <taxon>Bacillota</taxon>
        <taxon>Bacilli</taxon>
        <taxon>Bacillales</taxon>
        <taxon>Bacillaceae</taxon>
        <taxon>Cerasibacillus</taxon>
    </lineage>
</organism>
<comment type="caution">
    <text evidence="2">The sequence shown here is derived from an EMBL/GenBank/DDBJ whole genome shotgun (WGS) entry which is preliminary data.</text>
</comment>
<proteinExistence type="predicted"/>